<name>A0A2V2ZC14_9BACI</name>
<gene>
    <name evidence="1" type="ORF">DFO73_13214</name>
</gene>
<dbReference type="Proteomes" id="UP000247150">
    <property type="component" value="Unassembled WGS sequence"/>
</dbReference>
<organism evidence="1 2">
    <name type="scientific">Cytobacillus oceanisediminis</name>
    <dbReference type="NCBI Taxonomy" id="665099"/>
    <lineage>
        <taxon>Bacteria</taxon>
        <taxon>Bacillati</taxon>
        <taxon>Bacillota</taxon>
        <taxon>Bacilli</taxon>
        <taxon>Bacillales</taxon>
        <taxon>Bacillaceae</taxon>
        <taxon>Cytobacillus</taxon>
    </lineage>
</organism>
<dbReference type="RefSeq" id="WP_110067947.1">
    <property type="nucleotide sequence ID" value="NZ_QGTW01000032.1"/>
</dbReference>
<comment type="caution">
    <text evidence="1">The sequence shown here is derived from an EMBL/GenBank/DDBJ whole genome shotgun (WGS) entry which is preliminary data.</text>
</comment>
<evidence type="ECO:0000313" key="2">
    <source>
        <dbReference type="Proteomes" id="UP000247150"/>
    </source>
</evidence>
<reference evidence="1 2" key="1">
    <citation type="submission" date="2018-05" db="EMBL/GenBank/DDBJ databases">
        <title>Freshwater and sediment microbial communities from various areas in North America, analyzing microbe dynamics in response to fracking.</title>
        <authorList>
            <person name="Lamendella R."/>
        </authorList>
    </citation>
    <scope>NUCLEOTIDE SEQUENCE [LARGE SCALE GENOMIC DNA]</scope>
    <source>
        <strain evidence="1 2">15_TX</strain>
    </source>
</reference>
<protein>
    <submittedName>
        <fullName evidence="1">Uncharacterized protein</fullName>
    </submittedName>
</protein>
<dbReference type="EMBL" id="QGTW01000032">
    <property type="protein sequence ID" value="PWW17084.1"/>
    <property type="molecule type" value="Genomic_DNA"/>
</dbReference>
<dbReference type="AlphaFoldDB" id="A0A2V2ZC14"/>
<evidence type="ECO:0000313" key="1">
    <source>
        <dbReference type="EMBL" id="PWW17084.1"/>
    </source>
</evidence>
<dbReference type="OrthoDB" id="2768412at2"/>
<accession>A0A2V2ZC14</accession>
<sequence>MAVVFEPETLKQEIEELLRFCQDHEIDCYFDGEEYAYEALIQDGEDDLEQILFTYETPTDLILPRSEYGLEGNYKLSEILCMVEEAKNSKLIDDYKLLSKKTALMRITTSHNNFIESAFFDMDLGTKIIIQDNSYKVDIETVMNSFNLRLTIEGMYNKYVPPIAEDDIFIRISSESAVKEKDLDIIFNSYFFELKSTLDLEIYSNPWEYEFWDEEEELNKADNGIKLRPLIQGKGIQELLEIYKSAFNTNLPEQQILTFSRVIEYVSQTVIRKDLIEKTVSKLSSSRALSPDASYVLELGKIFEDH</sequence>
<proteinExistence type="predicted"/>